<evidence type="ECO:0000256" key="9">
    <source>
        <dbReference type="SAM" id="Phobius"/>
    </source>
</evidence>
<dbReference type="PANTHER" id="PTHR24421">
    <property type="entry name" value="NITRATE/NITRITE SENSOR PROTEIN NARX-RELATED"/>
    <property type="match status" value="1"/>
</dbReference>
<evidence type="ECO:0000313" key="11">
    <source>
        <dbReference type="EMBL" id="PWN03772.1"/>
    </source>
</evidence>
<dbReference type="GO" id="GO:0005524">
    <property type="term" value="F:ATP binding"/>
    <property type="evidence" value="ECO:0007669"/>
    <property type="project" value="UniProtKB-KW"/>
</dbReference>
<evidence type="ECO:0000259" key="10">
    <source>
        <dbReference type="Pfam" id="PF07730"/>
    </source>
</evidence>
<dbReference type="CDD" id="cd16917">
    <property type="entry name" value="HATPase_UhpB-NarQ-NarX-like"/>
    <property type="match status" value="1"/>
</dbReference>
<feature type="transmembrane region" description="Helical" evidence="9">
    <location>
        <begin position="34"/>
        <end position="49"/>
    </location>
</feature>
<keyword evidence="7" id="KW-0067">ATP-binding</keyword>
<evidence type="ECO:0000256" key="1">
    <source>
        <dbReference type="ARBA" id="ARBA00000085"/>
    </source>
</evidence>
<keyword evidence="8" id="KW-0902">Two-component regulatory system</keyword>
<comment type="catalytic activity">
    <reaction evidence="1">
        <text>ATP + protein L-histidine = ADP + protein N-phospho-L-histidine.</text>
        <dbReference type="EC" id="2.7.13.3"/>
    </reaction>
</comment>
<gene>
    <name evidence="11" type="ORF">DJ010_06785</name>
</gene>
<keyword evidence="5" id="KW-0547">Nucleotide-binding</keyword>
<keyword evidence="9" id="KW-1133">Transmembrane helix</keyword>
<reference evidence="11 12" key="1">
    <citation type="submission" date="2018-05" db="EMBL/GenBank/DDBJ databases">
        <title>Nocardioides silvaticus genome.</title>
        <authorList>
            <person name="Li C."/>
            <person name="Wang G."/>
        </authorList>
    </citation>
    <scope>NUCLEOTIDE SEQUENCE [LARGE SCALE GENOMIC DNA]</scope>
    <source>
        <strain evidence="11 12">CCTCC AB 2018079</strain>
    </source>
</reference>
<proteinExistence type="predicted"/>
<dbReference type="RefSeq" id="WP_109692861.1">
    <property type="nucleotide sequence ID" value="NZ_QGDD01000002.1"/>
</dbReference>
<keyword evidence="6 11" id="KW-0418">Kinase</keyword>
<feature type="transmembrane region" description="Helical" evidence="9">
    <location>
        <begin position="56"/>
        <end position="83"/>
    </location>
</feature>
<evidence type="ECO:0000256" key="8">
    <source>
        <dbReference type="ARBA" id="ARBA00023012"/>
    </source>
</evidence>
<feature type="transmembrane region" description="Helical" evidence="9">
    <location>
        <begin position="95"/>
        <end position="116"/>
    </location>
</feature>
<evidence type="ECO:0000256" key="6">
    <source>
        <dbReference type="ARBA" id="ARBA00022777"/>
    </source>
</evidence>
<protein>
    <recommendedName>
        <fullName evidence="2">histidine kinase</fullName>
        <ecNumber evidence="2">2.7.13.3</ecNumber>
    </recommendedName>
</protein>
<dbReference type="Gene3D" id="3.30.565.10">
    <property type="entry name" value="Histidine kinase-like ATPase, C-terminal domain"/>
    <property type="match status" value="1"/>
</dbReference>
<dbReference type="InterPro" id="IPR011712">
    <property type="entry name" value="Sig_transdc_His_kin_sub3_dim/P"/>
</dbReference>
<evidence type="ECO:0000256" key="7">
    <source>
        <dbReference type="ARBA" id="ARBA00022840"/>
    </source>
</evidence>
<keyword evidence="3" id="KW-0597">Phosphoprotein</keyword>
<feature type="domain" description="Signal transduction histidine kinase subgroup 3 dimerisation and phosphoacceptor" evidence="10">
    <location>
        <begin position="178"/>
        <end position="241"/>
    </location>
</feature>
<evidence type="ECO:0000313" key="12">
    <source>
        <dbReference type="Proteomes" id="UP000245507"/>
    </source>
</evidence>
<evidence type="ECO:0000256" key="5">
    <source>
        <dbReference type="ARBA" id="ARBA00022741"/>
    </source>
</evidence>
<sequence length="379" mass="40256">MHARRADLLLCLVVVIALAVVVSSDQGRGGHVNPVAYLWAVGLGGLMLIRRSHPRLVLALTVLGFVSYHAVGFPSIGVAVPVAASLYSATEMGHVRAAVVAGLFALGVSTTYRVLAGQDPAFVLGYELVYHFALIAAVILLGHSVRNARRLRRRTDQVTRLLERQRAMDADARVQQDRFHLARELHDSIGHSLSIASLYTDIAREAGSDQTRREEALVLARSSIVESLAHLRRTVKVLREPGRDAGEDGPRVADLPSLLDGPAAAGYRVEVDVEHGVRESGAPPDVETVAFRVVQEAVTNTLRHSNGTRIDVRVASVPGGRLVVSVKDDGQVTGSTAAPRGHGLRGLCERVTGLGGIFDAGPAPGGWLVRAELPAGGGS</sequence>
<feature type="transmembrane region" description="Helical" evidence="9">
    <location>
        <begin position="128"/>
        <end position="145"/>
    </location>
</feature>
<dbReference type="Gene3D" id="1.20.5.1930">
    <property type="match status" value="1"/>
</dbReference>
<evidence type="ECO:0000256" key="4">
    <source>
        <dbReference type="ARBA" id="ARBA00022679"/>
    </source>
</evidence>
<dbReference type="Proteomes" id="UP000245507">
    <property type="component" value="Unassembled WGS sequence"/>
</dbReference>
<dbReference type="PANTHER" id="PTHR24421:SF10">
    <property type="entry name" value="NITRATE_NITRITE SENSOR PROTEIN NARQ"/>
    <property type="match status" value="1"/>
</dbReference>
<name>A0A316TNC8_9ACTN</name>
<dbReference type="EMBL" id="QGDD01000002">
    <property type="protein sequence ID" value="PWN03772.1"/>
    <property type="molecule type" value="Genomic_DNA"/>
</dbReference>
<dbReference type="InterPro" id="IPR050482">
    <property type="entry name" value="Sensor_HK_TwoCompSys"/>
</dbReference>
<dbReference type="GO" id="GO:0016020">
    <property type="term" value="C:membrane"/>
    <property type="evidence" value="ECO:0007669"/>
    <property type="project" value="InterPro"/>
</dbReference>
<keyword evidence="4" id="KW-0808">Transferase</keyword>
<dbReference type="AlphaFoldDB" id="A0A316TNC8"/>
<dbReference type="SUPFAM" id="SSF55874">
    <property type="entry name" value="ATPase domain of HSP90 chaperone/DNA topoisomerase II/histidine kinase"/>
    <property type="match status" value="1"/>
</dbReference>
<keyword evidence="12" id="KW-1185">Reference proteome</keyword>
<keyword evidence="9" id="KW-0812">Transmembrane</keyword>
<dbReference type="GO" id="GO:0000155">
    <property type="term" value="F:phosphorelay sensor kinase activity"/>
    <property type="evidence" value="ECO:0007669"/>
    <property type="project" value="InterPro"/>
</dbReference>
<comment type="caution">
    <text evidence="11">The sequence shown here is derived from an EMBL/GenBank/DDBJ whole genome shotgun (WGS) entry which is preliminary data.</text>
</comment>
<accession>A0A316TNC8</accession>
<dbReference type="GO" id="GO:0046983">
    <property type="term" value="F:protein dimerization activity"/>
    <property type="evidence" value="ECO:0007669"/>
    <property type="project" value="InterPro"/>
</dbReference>
<dbReference type="OrthoDB" id="227596at2"/>
<dbReference type="EC" id="2.7.13.3" evidence="2"/>
<dbReference type="InterPro" id="IPR036890">
    <property type="entry name" value="HATPase_C_sf"/>
</dbReference>
<organism evidence="11 12">
    <name type="scientific">Nocardioides silvaticus</name>
    <dbReference type="NCBI Taxonomy" id="2201891"/>
    <lineage>
        <taxon>Bacteria</taxon>
        <taxon>Bacillati</taxon>
        <taxon>Actinomycetota</taxon>
        <taxon>Actinomycetes</taxon>
        <taxon>Propionibacteriales</taxon>
        <taxon>Nocardioidaceae</taxon>
        <taxon>Nocardioides</taxon>
    </lineage>
</organism>
<dbReference type="Pfam" id="PF07730">
    <property type="entry name" value="HisKA_3"/>
    <property type="match status" value="1"/>
</dbReference>
<evidence type="ECO:0000256" key="2">
    <source>
        <dbReference type="ARBA" id="ARBA00012438"/>
    </source>
</evidence>
<keyword evidence="9" id="KW-0472">Membrane</keyword>
<evidence type="ECO:0000256" key="3">
    <source>
        <dbReference type="ARBA" id="ARBA00022553"/>
    </source>
</evidence>